<name>A0ABW4L0I8_9MICO</name>
<keyword evidence="3" id="KW-1185">Reference proteome</keyword>
<gene>
    <name evidence="2" type="ORF">ACFSE6_00975</name>
</gene>
<organism evidence="2 3">
    <name type="scientific">Georgenia deserti</name>
    <dbReference type="NCBI Taxonomy" id="2093781"/>
    <lineage>
        <taxon>Bacteria</taxon>
        <taxon>Bacillati</taxon>
        <taxon>Actinomycetota</taxon>
        <taxon>Actinomycetes</taxon>
        <taxon>Micrococcales</taxon>
        <taxon>Bogoriellaceae</taxon>
        <taxon>Georgenia</taxon>
    </lineage>
</organism>
<evidence type="ECO:0000256" key="1">
    <source>
        <dbReference type="SAM" id="MobiDB-lite"/>
    </source>
</evidence>
<dbReference type="Proteomes" id="UP001597277">
    <property type="component" value="Unassembled WGS sequence"/>
</dbReference>
<dbReference type="EMBL" id="JBHUEE010000001">
    <property type="protein sequence ID" value="MFD1716392.1"/>
    <property type="molecule type" value="Genomic_DNA"/>
</dbReference>
<feature type="region of interest" description="Disordered" evidence="1">
    <location>
        <begin position="1"/>
        <end position="57"/>
    </location>
</feature>
<accession>A0ABW4L0I8</accession>
<reference evidence="3" key="1">
    <citation type="journal article" date="2019" name="Int. J. Syst. Evol. Microbiol.">
        <title>The Global Catalogue of Microorganisms (GCM) 10K type strain sequencing project: providing services to taxonomists for standard genome sequencing and annotation.</title>
        <authorList>
            <consortium name="The Broad Institute Genomics Platform"/>
            <consortium name="The Broad Institute Genome Sequencing Center for Infectious Disease"/>
            <person name="Wu L."/>
            <person name="Ma J."/>
        </authorList>
    </citation>
    <scope>NUCLEOTIDE SEQUENCE [LARGE SCALE GENOMIC DNA]</scope>
    <source>
        <strain evidence="3">JCM 17130</strain>
    </source>
</reference>
<dbReference type="RefSeq" id="WP_388001837.1">
    <property type="nucleotide sequence ID" value="NZ_JBHUEE010000001.1"/>
</dbReference>
<evidence type="ECO:0000313" key="3">
    <source>
        <dbReference type="Proteomes" id="UP001597277"/>
    </source>
</evidence>
<proteinExistence type="predicted"/>
<comment type="caution">
    <text evidence="2">The sequence shown here is derived from an EMBL/GenBank/DDBJ whole genome shotgun (WGS) entry which is preliminary data.</text>
</comment>
<feature type="compositionally biased region" description="Basic and acidic residues" evidence="1">
    <location>
        <begin position="15"/>
        <end position="37"/>
    </location>
</feature>
<evidence type="ECO:0000313" key="2">
    <source>
        <dbReference type="EMBL" id="MFD1716392.1"/>
    </source>
</evidence>
<sequence>MNGVERQDLEDDPDDQRAHFDAATRDAAVPRRLERPGWEAGGESPEDDEAEASSAPS</sequence>
<protein>
    <submittedName>
        <fullName evidence="2">Uncharacterized protein</fullName>
    </submittedName>
</protein>